<reference evidence="2" key="1">
    <citation type="submission" date="2018-04" db="EMBL/GenBank/DDBJ databases">
        <title>Transcriptome assembly of Sipha flava.</title>
        <authorList>
            <person name="Scully E.D."/>
            <person name="Geib S.M."/>
            <person name="Palmer N.A."/>
            <person name="Koch K."/>
            <person name="Bradshaw J."/>
            <person name="Heng-Moss T."/>
            <person name="Sarath G."/>
        </authorList>
    </citation>
    <scope>NUCLEOTIDE SEQUENCE</scope>
</reference>
<dbReference type="AlphaFoldDB" id="A0A2S2QRY9"/>
<accession>A0A2S2QRY9</accession>
<evidence type="ECO:0000313" key="2">
    <source>
        <dbReference type="EMBL" id="MBY80527.1"/>
    </source>
</evidence>
<protein>
    <recommendedName>
        <fullName evidence="1">MULE transposase domain-containing protein</fullName>
    </recommendedName>
</protein>
<dbReference type="EMBL" id="GGMS01011324">
    <property type="protein sequence ID" value="MBY80527.1"/>
    <property type="molecule type" value="Transcribed_RNA"/>
</dbReference>
<organism evidence="2">
    <name type="scientific">Sipha flava</name>
    <name type="common">yellow sugarcane aphid</name>
    <dbReference type="NCBI Taxonomy" id="143950"/>
    <lineage>
        <taxon>Eukaryota</taxon>
        <taxon>Metazoa</taxon>
        <taxon>Ecdysozoa</taxon>
        <taxon>Arthropoda</taxon>
        <taxon>Hexapoda</taxon>
        <taxon>Insecta</taxon>
        <taxon>Pterygota</taxon>
        <taxon>Neoptera</taxon>
        <taxon>Paraneoptera</taxon>
        <taxon>Hemiptera</taxon>
        <taxon>Sternorrhyncha</taxon>
        <taxon>Aphidomorpha</taxon>
        <taxon>Aphidoidea</taxon>
        <taxon>Aphididae</taxon>
        <taxon>Sipha</taxon>
    </lineage>
</organism>
<dbReference type="Pfam" id="PF10551">
    <property type="entry name" value="MULE"/>
    <property type="match status" value="1"/>
</dbReference>
<name>A0A2S2QRY9_9HEMI</name>
<dbReference type="InterPro" id="IPR018289">
    <property type="entry name" value="MULE_transposase_dom"/>
</dbReference>
<evidence type="ECO:0000259" key="1">
    <source>
        <dbReference type="Pfam" id="PF10551"/>
    </source>
</evidence>
<gene>
    <name evidence="2" type="ORF">g.182253</name>
</gene>
<dbReference type="OrthoDB" id="10029846at2759"/>
<sequence length="138" mass="15757">MYKETNNGSKFLLFNNYEINGPTKNRILIFCTSEGLKLMSASEHWFADGTFKSAHSIFTQIYTIHVLKYNTVIPVVFALLPDKSTATYSYLIKTLKSHIPLNPKTIMTDFEQSAILAFKENFPNIISRGCHFHLSQCV</sequence>
<feature type="domain" description="MULE transposase" evidence="1">
    <location>
        <begin position="45"/>
        <end position="136"/>
    </location>
</feature>
<proteinExistence type="predicted"/>